<evidence type="ECO:0000256" key="3">
    <source>
        <dbReference type="ARBA" id="ARBA00022723"/>
    </source>
</evidence>
<dbReference type="EMBL" id="MU620916">
    <property type="protein sequence ID" value="KAI8579923.1"/>
    <property type="molecule type" value="Genomic_DNA"/>
</dbReference>
<evidence type="ECO:0000313" key="7">
    <source>
        <dbReference type="Proteomes" id="UP001206595"/>
    </source>
</evidence>
<dbReference type="AlphaFoldDB" id="A0AAD5EA34"/>
<accession>A0AAD5EA34</accession>
<dbReference type="SMART" id="SM00863">
    <property type="entry name" value="tRNA_SAD"/>
    <property type="match status" value="1"/>
</dbReference>
<dbReference type="GO" id="GO:0004812">
    <property type="term" value="F:aminoacyl-tRNA ligase activity"/>
    <property type="evidence" value="ECO:0007669"/>
    <property type="project" value="InterPro"/>
</dbReference>
<dbReference type="Gene3D" id="3.30.980.10">
    <property type="entry name" value="Threonyl-trna Synthetase, Chain A, domain 2"/>
    <property type="match status" value="1"/>
</dbReference>
<feature type="domain" description="Threonyl/alanyl tRNA synthetase SAD" evidence="5">
    <location>
        <begin position="201"/>
        <end position="244"/>
    </location>
</feature>
<gene>
    <name evidence="6" type="ORF">K450DRAFT_239745</name>
</gene>
<comment type="similarity">
    <text evidence="2">Belongs to the class-II aminoacyl-tRNA synthetase family. Alax-L subfamily.</text>
</comment>
<dbReference type="SUPFAM" id="SSF50447">
    <property type="entry name" value="Translation proteins"/>
    <property type="match status" value="1"/>
</dbReference>
<proteinExistence type="inferred from homology"/>
<dbReference type="GO" id="GO:0002196">
    <property type="term" value="F:Ser-tRNA(Ala) deacylase activity"/>
    <property type="evidence" value="ECO:0007669"/>
    <property type="project" value="TreeGrafter"/>
</dbReference>
<dbReference type="GO" id="GO:0005524">
    <property type="term" value="F:ATP binding"/>
    <property type="evidence" value="ECO:0007669"/>
    <property type="project" value="InterPro"/>
</dbReference>
<dbReference type="Gene3D" id="2.40.30.130">
    <property type="match status" value="1"/>
</dbReference>
<dbReference type="InterPro" id="IPR051335">
    <property type="entry name" value="Alanyl-tRNA_Editing_Enzymes"/>
</dbReference>
<reference evidence="6" key="2">
    <citation type="journal article" date="2022" name="Proc. Natl. Acad. Sci. U.S.A.">
        <title>Diploid-dominant life cycles characterize the early evolution of Fungi.</title>
        <authorList>
            <person name="Amses K.R."/>
            <person name="Simmons D.R."/>
            <person name="Longcore J.E."/>
            <person name="Mondo S.J."/>
            <person name="Seto K."/>
            <person name="Jeronimo G.H."/>
            <person name="Bonds A.E."/>
            <person name="Quandt C.A."/>
            <person name="Davis W.J."/>
            <person name="Chang Y."/>
            <person name="Federici B.A."/>
            <person name="Kuo A."/>
            <person name="LaButti K."/>
            <person name="Pangilinan J."/>
            <person name="Andreopoulos W."/>
            <person name="Tritt A."/>
            <person name="Riley R."/>
            <person name="Hundley H."/>
            <person name="Johnson J."/>
            <person name="Lipzen A."/>
            <person name="Barry K."/>
            <person name="Lang B.F."/>
            <person name="Cuomo C.A."/>
            <person name="Buchler N.E."/>
            <person name="Grigoriev I.V."/>
            <person name="Spatafora J.W."/>
            <person name="Stajich J.E."/>
            <person name="James T.Y."/>
        </authorList>
    </citation>
    <scope>NUCLEOTIDE SEQUENCE</scope>
    <source>
        <strain evidence="6">AG</strain>
    </source>
</reference>
<dbReference type="Proteomes" id="UP001206595">
    <property type="component" value="Unassembled WGS sequence"/>
</dbReference>
<keyword evidence="7" id="KW-1185">Reference proteome</keyword>
<comment type="caution">
    <text evidence="6">The sequence shown here is derived from an EMBL/GenBank/DDBJ whole genome shotgun (WGS) entry which is preliminary data.</text>
</comment>
<evidence type="ECO:0000256" key="2">
    <source>
        <dbReference type="ARBA" id="ARBA00008429"/>
    </source>
</evidence>
<keyword evidence="4" id="KW-0862">Zinc</keyword>
<protein>
    <recommendedName>
        <fullName evidence="5">Threonyl/alanyl tRNA synthetase SAD domain-containing protein</fullName>
    </recommendedName>
</protein>
<organism evidence="6 7">
    <name type="scientific">Umbelopsis ramanniana AG</name>
    <dbReference type="NCBI Taxonomy" id="1314678"/>
    <lineage>
        <taxon>Eukaryota</taxon>
        <taxon>Fungi</taxon>
        <taxon>Fungi incertae sedis</taxon>
        <taxon>Mucoromycota</taxon>
        <taxon>Mucoromycotina</taxon>
        <taxon>Umbelopsidomycetes</taxon>
        <taxon>Umbelopsidales</taxon>
        <taxon>Umbelopsidaceae</taxon>
        <taxon>Umbelopsis</taxon>
    </lineage>
</organism>
<dbReference type="GO" id="GO:0043039">
    <property type="term" value="P:tRNA aminoacylation"/>
    <property type="evidence" value="ECO:0007669"/>
    <property type="project" value="InterPro"/>
</dbReference>
<dbReference type="RefSeq" id="XP_051444927.1">
    <property type="nucleotide sequence ID" value="XM_051588815.1"/>
</dbReference>
<name>A0AAD5EA34_UMBRA</name>
<evidence type="ECO:0000259" key="5">
    <source>
        <dbReference type="SMART" id="SM00863"/>
    </source>
</evidence>
<dbReference type="GeneID" id="75914160"/>
<dbReference type="PANTHER" id="PTHR43462">
    <property type="entry name" value="ALANYL-TRNA EDITING PROTEIN"/>
    <property type="match status" value="1"/>
</dbReference>
<evidence type="ECO:0000256" key="4">
    <source>
        <dbReference type="ARBA" id="ARBA00022833"/>
    </source>
</evidence>
<dbReference type="InterPro" id="IPR018163">
    <property type="entry name" value="Thr/Ala-tRNA-synth_IIc_edit"/>
</dbReference>
<dbReference type="SUPFAM" id="SSF55186">
    <property type="entry name" value="ThrRS/AlaRS common domain"/>
    <property type="match status" value="1"/>
</dbReference>
<dbReference type="PANTHER" id="PTHR43462:SF1">
    <property type="entry name" value="ALANYL-TRNA EDITING PROTEIN AARSD1"/>
    <property type="match status" value="1"/>
</dbReference>
<dbReference type="Pfam" id="PF07973">
    <property type="entry name" value="tRNA_SAD"/>
    <property type="match status" value="1"/>
</dbReference>
<keyword evidence="3" id="KW-0479">Metal-binding</keyword>
<dbReference type="InterPro" id="IPR012947">
    <property type="entry name" value="tRNA_SAD"/>
</dbReference>
<evidence type="ECO:0000313" key="6">
    <source>
        <dbReference type="EMBL" id="KAI8579923.1"/>
    </source>
</evidence>
<dbReference type="InterPro" id="IPR009000">
    <property type="entry name" value="Transl_B-barrel_sf"/>
</dbReference>
<sequence>MSPAQHIPDQIPVGALACQKDTFLKTATTKCIGCSEKPDKKGFYEVLLHDTILFPEGGGQPNDTGFIDDIKVHNVQRRGLQHIHFTKEPVAVDKEVTLKVDWDRRFDHVQQHTGQHLLSAVLEQDPYKFETVGWNLGDKISYVELAPNNGSLPTAEQISQAEDAINTLIFSGVPIITHAENNAADDNRPDSLPSDYRGGVIRTIEIEGLDRNPCCGTHANNLAQLQSIKFLHTEKIRGNNMRLYFVVGRRVLDLLDSSYTTCKSLTGLLSCGPESFVPQITRLQTLQRTQAKTIKRLMAELAGHAVTTLVTEVKENRYAMVHREDADMDYLVLLANGAKEQKLLEENAGAVIILAGGDPSAGGPIIVLGSDDDSVKKATQILTQHLDGLKGGGKGRWQGKCKTWKGWDSAQAAIKELYTSQ</sequence>
<reference evidence="6" key="1">
    <citation type="submission" date="2021-06" db="EMBL/GenBank/DDBJ databases">
        <authorList>
            <consortium name="DOE Joint Genome Institute"/>
            <person name="Mondo S.J."/>
            <person name="Amses K.R."/>
            <person name="Simmons D.R."/>
            <person name="Longcore J.E."/>
            <person name="Seto K."/>
            <person name="Alves G.H."/>
            <person name="Bonds A.E."/>
            <person name="Quandt C.A."/>
            <person name="Davis W.J."/>
            <person name="Chang Y."/>
            <person name="Letcher P.M."/>
            <person name="Powell M.J."/>
            <person name="Kuo A."/>
            <person name="Labutti K."/>
            <person name="Pangilinan J."/>
            <person name="Andreopoulos W."/>
            <person name="Tritt A."/>
            <person name="Riley R."/>
            <person name="Hundley H."/>
            <person name="Johnson J."/>
            <person name="Lipzen A."/>
            <person name="Barry K."/>
            <person name="Berbee M.L."/>
            <person name="Buchler N.E."/>
            <person name="Grigoriev I.V."/>
            <person name="Spatafora J.W."/>
            <person name="Stajich J.E."/>
            <person name="James T.Y."/>
        </authorList>
    </citation>
    <scope>NUCLEOTIDE SEQUENCE</scope>
    <source>
        <strain evidence="6">AG</strain>
    </source>
</reference>
<evidence type="ECO:0000256" key="1">
    <source>
        <dbReference type="ARBA" id="ARBA00001947"/>
    </source>
</evidence>
<dbReference type="GO" id="GO:0046872">
    <property type="term" value="F:metal ion binding"/>
    <property type="evidence" value="ECO:0007669"/>
    <property type="project" value="UniProtKB-KW"/>
</dbReference>
<comment type="cofactor">
    <cofactor evidence="1">
        <name>Zn(2+)</name>
        <dbReference type="ChEBI" id="CHEBI:29105"/>
    </cofactor>
</comment>